<evidence type="ECO:0000313" key="2">
    <source>
        <dbReference type="Proteomes" id="UP000836841"/>
    </source>
</evidence>
<dbReference type="AlphaFoldDB" id="A0AAU9RLF5"/>
<proteinExistence type="predicted"/>
<gene>
    <name evidence="1" type="ORF">TAV2_LOCUS5380</name>
</gene>
<accession>A0AAU9RLF5</accession>
<dbReference type="Proteomes" id="UP000836841">
    <property type="component" value="Chromosome 2"/>
</dbReference>
<protein>
    <submittedName>
        <fullName evidence="1">Uncharacterized protein</fullName>
    </submittedName>
</protein>
<sequence length="137" mass="15525">MFSSNDRSTRLTCGFKVNTSSTEWHKSMTKILKTIKGGGFALDADKGMAYVSGRADPNKLLKLMGSLKGRSAQMAFLQTCGHRHHHPHDPNLFHNSYFNVQSPSCNSYWPSDLGLQPYHHQYSYPGYNDCAYYYGSY</sequence>
<reference evidence="1 2" key="1">
    <citation type="submission" date="2022-03" db="EMBL/GenBank/DDBJ databases">
        <authorList>
            <person name="Nunn A."/>
            <person name="Chopra R."/>
            <person name="Nunn A."/>
            <person name="Contreras Garrido A."/>
        </authorList>
    </citation>
    <scope>NUCLEOTIDE SEQUENCE [LARGE SCALE GENOMIC DNA]</scope>
</reference>
<keyword evidence="2" id="KW-1185">Reference proteome</keyword>
<name>A0AAU9RLF5_THLAR</name>
<dbReference type="EMBL" id="OU466858">
    <property type="protein sequence ID" value="CAH2043056.1"/>
    <property type="molecule type" value="Genomic_DNA"/>
</dbReference>
<evidence type="ECO:0000313" key="1">
    <source>
        <dbReference type="EMBL" id="CAH2043056.1"/>
    </source>
</evidence>
<organism evidence="1 2">
    <name type="scientific">Thlaspi arvense</name>
    <name type="common">Field penny-cress</name>
    <dbReference type="NCBI Taxonomy" id="13288"/>
    <lineage>
        <taxon>Eukaryota</taxon>
        <taxon>Viridiplantae</taxon>
        <taxon>Streptophyta</taxon>
        <taxon>Embryophyta</taxon>
        <taxon>Tracheophyta</taxon>
        <taxon>Spermatophyta</taxon>
        <taxon>Magnoliopsida</taxon>
        <taxon>eudicotyledons</taxon>
        <taxon>Gunneridae</taxon>
        <taxon>Pentapetalae</taxon>
        <taxon>rosids</taxon>
        <taxon>malvids</taxon>
        <taxon>Brassicales</taxon>
        <taxon>Brassicaceae</taxon>
        <taxon>Thlaspideae</taxon>
        <taxon>Thlaspi</taxon>
    </lineage>
</organism>